<evidence type="ECO:0000259" key="1">
    <source>
        <dbReference type="Pfam" id="PF00733"/>
    </source>
</evidence>
<comment type="caution">
    <text evidence="2">The sequence shown here is derived from an EMBL/GenBank/DDBJ whole genome shotgun (WGS) entry which is preliminary data.</text>
</comment>
<keyword evidence="3" id="KW-1185">Reference proteome</keyword>
<dbReference type="Proteomes" id="UP001595698">
    <property type="component" value="Unassembled WGS sequence"/>
</dbReference>
<evidence type="ECO:0000313" key="2">
    <source>
        <dbReference type="EMBL" id="MFC3984793.1"/>
    </source>
</evidence>
<name>A0ABV8F7Y4_9ACTN</name>
<dbReference type="SUPFAM" id="SSF56235">
    <property type="entry name" value="N-terminal nucleophile aminohydrolases (Ntn hydrolases)"/>
    <property type="match status" value="1"/>
</dbReference>
<proteinExistence type="predicted"/>
<dbReference type="Pfam" id="PF00733">
    <property type="entry name" value="Asn_synthase"/>
    <property type="match status" value="1"/>
</dbReference>
<dbReference type="Gene3D" id="3.40.50.620">
    <property type="entry name" value="HUPs"/>
    <property type="match status" value="1"/>
</dbReference>
<dbReference type="EMBL" id="JBHSBC010000038">
    <property type="protein sequence ID" value="MFC3984793.1"/>
    <property type="molecule type" value="Genomic_DNA"/>
</dbReference>
<evidence type="ECO:0000313" key="3">
    <source>
        <dbReference type="Proteomes" id="UP001595698"/>
    </source>
</evidence>
<protein>
    <submittedName>
        <fullName evidence="2">Asparagine synthase-related protein</fullName>
    </submittedName>
</protein>
<dbReference type="InterPro" id="IPR014729">
    <property type="entry name" value="Rossmann-like_a/b/a_fold"/>
</dbReference>
<dbReference type="InterPro" id="IPR029055">
    <property type="entry name" value="Ntn_hydrolases_N"/>
</dbReference>
<sequence length="588" mass="61891">MPHASGRPWLVGCWDGDELVLAGSGRVRLAVLGLCSLGGDELARRSVAVSRPQEVEAVLDGAAGSFAVLASVDGETYARGSAFGARRLYHARMGGVTVVADRARTLAHLTGATADPAVLAALLAGPGVPYPLGEAVAWQGVESIGPGRALLVDADGVDRSRVWWRAPEPVLPLKQGATALRHALCEAVAVRVRTGQVWGADVSGGTDSTSVAFLAAEAGARLVAATLHWANPNNQDHRYARQAVDALGVPHLTFPSDRVPGHFDGLHLRLEPGDGPSLGIRDRLQQEHMTELLREHGAVARFSGHGGDHAVIPPPGYVHGLARRRPLLALRHTTGYRARSRWPLASAARLLTDMGSYPSWLNAQARLLGSPRTALGRPPVGWGPPVTLPVWAGDHARDLVAGLLRDAAENGDGPLAAGRGHHARVEQAIQAGRGACGITAAHGPDHGGLPIHMPFCDDAVLEACLAVRPEDAASPWVYKPLLAEAMRGLVPDAILERTTKDHCGDEWHSGLVANRHTLAAFATDSHLAAIGLADPGALRRALISPALLTGGAAELEHTLAAEAWLRDIAAHPEPAYLKVHRHEPGPVP</sequence>
<organism evidence="2 3">
    <name type="scientific">Streptosporangium jomthongense</name>
    <dbReference type="NCBI Taxonomy" id="1193683"/>
    <lineage>
        <taxon>Bacteria</taxon>
        <taxon>Bacillati</taxon>
        <taxon>Actinomycetota</taxon>
        <taxon>Actinomycetes</taxon>
        <taxon>Streptosporangiales</taxon>
        <taxon>Streptosporangiaceae</taxon>
        <taxon>Streptosporangium</taxon>
    </lineage>
</organism>
<feature type="domain" description="Asparagine synthetase" evidence="1">
    <location>
        <begin position="180"/>
        <end position="566"/>
    </location>
</feature>
<dbReference type="RefSeq" id="WP_386194774.1">
    <property type="nucleotide sequence ID" value="NZ_JBHSBC010000038.1"/>
</dbReference>
<accession>A0ABV8F7Y4</accession>
<dbReference type="InterPro" id="IPR001962">
    <property type="entry name" value="Asn_synthase"/>
</dbReference>
<gene>
    <name evidence="2" type="ORF">ACFOYY_32020</name>
</gene>
<reference evidence="3" key="1">
    <citation type="journal article" date="2019" name="Int. J. Syst. Evol. Microbiol.">
        <title>The Global Catalogue of Microorganisms (GCM) 10K type strain sequencing project: providing services to taxonomists for standard genome sequencing and annotation.</title>
        <authorList>
            <consortium name="The Broad Institute Genomics Platform"/>
            <consortium name="The Broad Institute Genome Sequencing Center for Infectious Disease"/>
            <person name="Wu L."/>
            <person name="Ma J."/>
        </authorList>
    </citation>
    <scope>NUCLEOTIDE SEQUENCE [LARGE SCALE GENOMIC DNA]</scope>
    <source>
        <strain evidence="3">TBRC 7912</strain>
    </source>
</reference>
<dbReference type="SUPFAM" id="SSF52402">
    <property type="entry name" value="Adenine nucleotide alpha hydrolases-like"/>
    <property type="match status" value="1"/>
</dbReference>